<dbReference type="InterPro" id="IPR018721">
    <property type="entry name" value="DUF2252"/>
</dbReference>
<dbReference type="AlphaFoldDB" id="A0A075P1H1"/>
<dbReference type="PANTHER" id="PTHR39441:SF1">
    <property type="entry name" value="DUF2252 DOMAIN-CONTAINING PROTEIN"/>
    <property type="match status" value="1"/>
</dbReference>
<sequence length="444" mass="50002">MNRYQYIQREIARVDGKRPTPLLSKHLKMAQSPFVFYRGSAQLFYADLQSHTIAVPEQCFSVPLTSVMGDCHSANFGFLTEEGSHGDTVIFAPNDFDDACVGYAHWDILRLLTSFHLMQRHVEGGQSGDYQLLDIDPQKPIVDLNDVIDAQSACLKRYVETCQRVIEDNKVLNEAMDTNPGGKLSKLYLKALKRSSTGDDFTSKSALAKAVKMHDDGLAFKHIPDKFTPVSKEDYKNLHQAFSPYMDDNVVDITSRHNAGTGSVNLRRYYFLVGPEKPHNEQSFSYCHIVEVKQQRTAAPLHYFTDLCPVNRLNPAHLTARSQRRMQRRPDLLLDEVHWDNSHWLVRSRHHAKVGLNPEDIAMGKKATEGGFADFGALCGYTLALAHCRGDRRSTRFASQAATHFNTVSNALIESANQYALQVIDDHRAFVGDLRNTNSSTAVK</sequence>
<evidence type="ECO:0000313" key="2">
    <source>
        <dbReference type="Proteomes" id="UP000056090"/>
    </source>
</evidence>
<evidence type="ECO:0008006" key="3">
    <source>
        <dbReference type="Google" id="ProtNLM"/>
    </source>
</evidence>
<evidence type="ECO:0000313" key="1">
    <source>
        <dbReference type="EMBL" id="AIF98760.1"/>
    </source>
</evidence>
<proteinExistence type="predicted"/>
<dbReference type="EMBL" id="CP008849">
    <property type="protein sequence ID" value="AIF98760.1"/>
    <property type="molecule type" value="Genomic_DNA"/>
</dbReference>
<dbReference type="RefSeq" id="WP_044056918.1">
    <property type="nucleotide sequence ID" value="NZ_CBCSKJ010000003.1"/>
</dbReference>
<dbReference type="Pfam" id="PF10009">
    <property type="entry name" value="DUF2252"/>
    <property type="match status" value="1"/>
</dbReference>
<dbReference type="eggNOG" id="COG4320">
    <property type="taxonomic scope" value="Bacteria"/>
</dbReference>
<dbReference type="KEGG" id="aal:EP13_08745"/>
<accession>A0A075P1H1</accession>
<gene>
    <name evidence="1" type="ORF">EP13_08745</name>
</gene>
<reference evidence="1 2" key="1">
    <citation type="submission" date="2014-06" db="EMBL/GenBank/DDBJ databases">
        <title>Genomes of Alteromonas australica, a world apart.</title>
        <authorList>
            <person name="Gonzaga A."/>
            <person name="Lopez-Perez M."/>
            <person name="Rodriguez-Valera F."/>
        </authorList>
    </citation>
    <scope>NUCLEOTIDE SEQUENCE [LARGE SCALE GENOMIC DNA]</scope>
    <source>
        <strain evidence="1 2">H 17</strain>
    </source>
</reference>
<dbReference type="PANTHER" id="PTHR39441">
    <property type="entry name" value="DUF2252 DOMAIN-CONTAINING PROTEIN"/>
    <property type="match status" value="1"/>
</dbReference>
<dbReference type="Proteomes" id="UP000056090">
    <property type="component" value="Chromosome"/>
</dbReference>
<organism evidence="1 2">
    <name type="scientific">Alteromonas australica</name>
    <dbReference type="NCBI Taxonomy" id="589873"/>
    <lineage>
        <taxon>Bacteria</taxon>
        <taxon>Pseudomonadati</taxon>
        <taxon>Pseudomonadota</taxon>
        <taxon>Gammaproteobacteria</taxon>
        <taxon>Alteromonadales</taxon>
        <taxon>Alteromonadaceae</taxon>
        <taxon>Alteromonas/Salinimonas group</taxon>
        <taxon>Alteromonas</taxon>
    </lineage>
</organism>
<name>A0A075P1H1_9ALTE</name>
<protein>
    <recommendedName>
        <fullName evidence="3">DUF2252 domain-containing protein</fullName>
    </recommendedName>
</protein>
<dbReference type="GeneID" id="78255000"/>
<keyword evidence="2" id="KW-1185">Reference proteome</keyword>